<dbReference type="GO" id="GO:0016263">
    <property type="term" value="F:glycoprotein-N-acetylgalactosamine 3-beta-galactosyltransferase activity"/>
    <property type="evidence" value="ECO:0007669"/>
    <property type="project" value="UniProtKB-EC"/>
</dbReference>
<keyword evidence="7 13" id="KW-0812">Transmembrane</keyword>
<evidence type="ECO:0000256" key="11">
    <source>
        <dbReference type="ARBA" id="ARBA00023136"/>
    </source>
</evidence>
<keyword evidence="6" id="KW-0808">Transferase</keyword>
<keyword evidence="9" id="KW-0735">Signal-anchor</keyword>
<evidence type="ECO:0000256" key="10">
    <source>
        <dbReference type="ARBA" id="ARBA00022989"/>
    </source>
</evidence>
<evidence type="ECO:0000313" key="16">
    <source>
        <dbReference type="Proteomes" id="UP001196413"/>
    </source>
</evidence>
<comment type="subcellular location">
    <subcellularLocation>
        <location evidence="1">Membrane</location>
        <topology evidence="1">Single-pass type II membrane protein</topology>
    </subcellularLocation>
</comment>
<organism evidence="15 16">
    <name type="scientific">Parelaphostrongylus tenuis</name>
    <name type="common">Meningeal worm</name>
    <dbReference type="NCBI Taxonomy" id="148309"/>
    <lineage>
        <taxon>Eukaryota</taxon>
        <taxon>Metazoa</taxon>
        <taxon>Ecdysozoa</taxon>
        <taxon>Nematoda</taxon>
        <taxon>Chromadorea</taxon>
        <taxon>Rhabditida</taxon>
        <taxon>Rhabditina</taxon>
        <taxon>Rhabditomorpha</taxon>
        <taxon>Strongyloidea</taxon>
        <taxon>Metastrongylidae</taxon>
        <taxon>Parelaphostrongylus</taxon>
    </lineage>
</organism>
<dbReference type="Gene3D" id="3.90.550.50">
    <property type="match status" value="1"/>
</dbReference>
<proteinExistence type="inferred from homology"/>
<evidence type="ECO:0000256" key="6">
    <source>
        <dbReference type="ARBA" id="ARBA00022679"/>
    </source>
</evidence>
<dbReference type="EMBL" id="JAHQIW010002093">
    <property type="protein sequence ID" value="KAJ1354468.1"/>
    <property type="molecule type" value="Genomic_DNA"/>
</dbReference>
<dbReference type="PANTHER" id="PTHR23033:SF12">
    <property type="entry name" value="GLYCOPROTEIN-N-ACETYLGALACTOSAMINE 3-BETA-GALACTOSYLTRANSFERASE 1-RELATED"/>
    <property type="match status" value="1"/>
</dbReference>
<evidence type="ECO:0000256" key="3">
    <source>
        <dbReference type="ARBA" id="ARBA00006462"/>
    </source>
</evidence>
<comment type="pathway">
    <text evidence="2">Protein modification; protein glycosylation.</text>
</comment>
<keyword evidence="10 13" id="KW-1133">Transmembrane helix</keyword>
<evidence type="ECO:0000256" key="4">
    <source>
        <dbReference type="ARBA" id="ARBA00012557"/>
    </source>
</evidence>
<protein>
    <recommendedName>
        <fullName evidence="4">N-acetylgalactosaminide beta-1,3-galactosyltransferase</fullName>
        <ecNumber evidence="4">2.4.1.122</ecNumber>
    </recommendedName>
</protein>
<dbReference type="EC" id="2.4.1.122" evidence="4"/>
<evidence type="ECO:0000256" key="7">
    <source>
        <dbReference type="ARBA" id="ARBA00022692"/>
    </source>
</evidence>
<evidence type="ECO:0000313" key="15">
    <source>
        <dbReference type="EMBL" id="KAJ1354468.1"/>
    </source>
</evidence>
<accession>A0AAD5ME22</accession>
<keyword evidence="11 13" id="KW-0472">Membrane</keyword>
<dbReference type="PANTHER" id="PTHR23033">
    <property type="entry name" value="BETA1,3-GALACTOSYLTRANSFERASE"/>
    <property type="match status" value="1"/>
</dbReference>
<dbReference type="AlphaFoldDB" id="A0AAD5ME22"/>
<keyword evidence="16" id="KW-1185">Reference proteome</keyword>
<reference evidence="15" key="1">
    <citation type="submission" date="2021-06" db="EMBL/GenBank/DDBJ databases">
        <title>Parelaphostrongylus tenuis whole genome reference sequence.</title>
        <authorList>
            <person name="Garwood T.J."/>
            <person name="Larsen P.A."/>
            <person name="Fountain-Jones N.M."/>
            <person name="Garbe J.R."/>
            <person name="Macchietto M.G."/>
            <person name="Kania S.A."/>
            <person name="Gerhold R.W."/>
            <person name="Richards J.E."/>
            <person name="Wolf T.M."/>
        </authorList>
    </citation>
    <scope>NUCLEOTIDE SEQUENCE</scope>
    <source>
        <strain evidence="15">MNPRO001-30</strain>
        <tissue evidence="15">Meninges</tissue>
    </source>
</reference>
<dbReference type="GO" id="GO:0016020">
    <property type="term" value="C:membrane"/>
    <property type="evidence" value="ECO:0007669"/>
    <property type="project" value="UniProtKB-SubCell"/>
</dbReference>
<evidence type="ECO:0000256" key="1">
    <source>
        <dbReference type="ARBA" id="ARBA00004606"/>
    </source>
</evidence>
<gene>
    <name evidence="15" type="ORF">KIN20_011422</name>
</gene>
<evidence type="ECO:0000256" key="13">
    <source>
        <dbReference type="SAM" id="Phobius"/>
    </source>
</evidence>
<feature type="region of interest" description="Disordered" evidence="12">
    <location>
        <begin position="385"/>
        <end position="420"/>
    </location>
</feature>
<dbReference type="GO" id="GO:0000166">
    <property type="term" value="F:nucleotide binding"/>
    <property type="evidence" value="ECO:0007669"/>
    <property type="project" value="UniProtKB-KW"/>
</dbReference>
<dbReference type="Pfam" id="PF02434">
    <property type="entry name" value="Fringe"/>
    <property type="match status" value="1"/>
</dbReference>
<name>A0AAD5ME22_PARTN</name>
<keyword evidence="5" id="KW-0328">Glycosyltransferase</keyword>
<evidence type="ECO:0000256" key="2">
    <source>
        <dbReference type="ARBA" id="ARBA00004922"/>
    </source>
</evidence>
<feature type="compositionally biased region" description="Polar residues" evidence="12">
    <location>
        <begin position="396"/>
        <end position="411"/>
    </location>
</feature>
<sequence>MIKKSAEITKLLSTAHTLWLKYRHRCSIHWQCIITFLFAFTLSGVIIAITEGIIGGPPSLAELISYEDVDVSDPAKRLPKTGRLLCFVLTSPKYYATRVLAVNETWLPRCDHGQFFTNVPMDPTVAHSTVLRGIPDDYKYLFQKTMISFHYAFTQISDQFDWYFKADDDTYVIMEHMYEYLATLDPTEPYYLGYTLRPYLKRGYNGGGAGYVLSRAALKLFIERAFFDRSICPLDFHEDVGIARCLQNIEIFPHDTRNRKGQPRFNTYRPTYMFKGTIPAEWHYYKPHKGRKWIAPELITIHHISWEEMLTIDDMLYRMRSPQLSSLGKSTKTESTETKLIEKKWIEAKSTNMKRKSTVTKTKSTMTKSLKVEQLNEITVVDESLGQKENGLPPDISTSNLKENTSSTILINTDDFGDPQ</sequence>
<evidence type="ECO:0000256" key="8">
    <source>
        <dbReference type="ARBA" id="ARBA00022741"/>
    </source>
</evidence>
<dbReference type="InterPro" id="IPR026050">
    <property type="entry name" value="C1GALT1/C1GALT1_chp1"/>
</dbReference>
<feature type="transmembrane region" description="Helical" evidence="13">
    <location>
        <begin position="28"/>
        <end position="49"/>
    </location>
</feature>
<evidence type="ECO:0000256" key="12">
    <source>
        <dbReference type="SAM" id="MobiDB-lite"/>
    </source>
</evidence>
<dbReference type="InterPro" id="IPR003378">
    <property type="entry name" value="Fringe-like_glycosylTrfase"/>
</dbReference>
<keyword evidence="8" id="KW-0547">Nucleotide-binding</keyword>
<feature type="domain" description="Fringe-like glycosyltransferase" evidence="14">
    <location>
        <begin position="87"/>
        <end position="249"/>
    </location>
</feature>
<evidence type="ECO:0000256" key="5">
    <source>
        <dbReference type="ARBA" id="ARBA00022676"/>
    </source>
</evidence>
<dbReference type="Proteomes" id="UP001196413">
    <property type="component" value="Unassembled WGS sequence"/>
</dbReference>
<evidence type="ECO:0000256" key="9">
    <source>
        <dbReference type="ARBA" id="ARBA00022968"/>
    </source>
</evidence>
<comment type="caution">
    <text evidence="15">The sequence shown here is derived from an EMBL/GenBank/DDBJ whole genome shotgun (WGS) entry which is preliminary data.</text>
</comment>
<comment type="similarity">
    <text evidence="3">Belongs to the glycosyltransferase 31 family. Beta3-Gal-T subfamily.</text>
</comment>
<evidence type="ECO:0000259" key="14">
    <source>
        <dbReference type="Pfam" id="PF02434"/>
    </source>
</evidence>